<reference evidence="1" key="1">
    <citation type="journal article" date="2023" name="Science">
        <title>Genome structures resolve the early diversification of teleost fishes.</title>
        <authorList>
            <person name="Parey E."/>
            <person name="Louis A."/>
            <person name="Montfort J."/>
            <person name="Bouchez O."/>
            <person name="Roques C."/>
            <person name="Iampietro C."/>
            <person name="Lluch J."/>
            <person name="Castinel A."/>
            <person name="Donnadieu C."/>
            <person name="Desvignes T."/>
            <person name="Floi Bucao C."/>
            <person name="Jouanno E."/>
            <person name="Wen M."/>
            <person name="Mejri S."/>
            <person name="Dirks R."/>
            <person name="Jansen H."/>
            <person name="Henkel C."/>
            <person name="Chen W.J."/>
            <person name="Zahm M."/>
            <person name="Cabau C."/>
            <person name="Klopp C."/>
            <person name="Thompson A.W."/>
            <person name="Robinson-Rechavi M."/>
            <person name="Braasch I."/>
            <person name="Lecointre G."/>
            <person name="Bobe J."/>
            <person name="Postlethwait J.H."/>
            <person name="Berthelot C."/>
            <person name="Roest Crollius H."/>
            <person name="Guiguen Y."/>
        </authorList>
    </citation>
    <scope>NUCLEOTIDE SEQUENCE</scope>
    <source>
        <strain evidence="1">WJC10195</strain>
    </source>
</reference>
<sequence>MSSQFEGTRFSEVPQSKVPWLSCADITSEESTSRCRQTADAWIGGAHASLDAKRRDTAEQGSMTKPTTVLVKNNTFKYTLKKESSLQLDIINSAIEGETVGGDLVHILEERRPLQVLQRGNKIRKVKSRFLLPSRLFPKRHNTWTSKRSGDTPYCMCIPVLEVSQQRPKLAQMPEEGYFRAPEYVGCHLQL</sequence>
<comment type="caution">
    <text evidence="1">The sequence shown here is derived from an EMBL/GenBank/DDBJ whole genome shotgun (WGS) entry which is preliminary data.</text>
</comment>
<accession>A0A9Q1G9Y6</accession>
<dbReference type="AlphaFoldDB" id="A0A9Q1G9Y6"/>
<evidence type="ECO:0000313" key="1">
    <source>
        <dbReference type="EMBL" id="KAJ8379629.1"/>
    </source>
</evidence>
<gene>
    <name evidence="1" type="ORF">SKAU_G00004070</name>
</gene>
<proteinExistence type="predicted"/>
<name>A0A9Q1G9Y6_SYNKA</name>
<evidence type="ECO:0000313" key="2">
    <source>
        <dbReference type="Proteomes" id="UP001152622"/>
    </source>
</evidence>
<organism evidence="1 2">
    <name type="scientific">Synaphobranchus kaupii</name>
    <name type="common">Kaup's arrowtooth eel</name>
    <dbReference type="NCBI Taxonomy" id="118154"/>
    <lineage>
        <taxon>Eukaryota</taxon>
        <taxon>Metazoa</taxon>
        <taxon>Chordata</taxon>
        <taxon>Craniata</taxon>
        <taxon>Vertebrata</taxon>
        <taxon>Euteleostomi</taxon>
        <taxon>Actinopterygii</taxon>
        <taxon>Neopterygii</taxon>
        <taxon>Teleostei</taxon>
        <taxon>Anguilliformes</taxon>
        <taxon>Synaphobranchidae</taxon>
        <taxon>Synaphobranchus</taxon>
    </lineage>
</organism>
<dbReference type="EMBL" id="JAINUF010000001">
    <property type="protein sequence ID" value="KAJ8379629.1"/>
    <property type="molecule type" value="Genomic_DNA"/>
</dbReference>
<protein>
    <submittedName>
        <fullName evidence="1">Uncharacterized protein</fullName>
    </submittedName>
</protein>
<keyword evidence="2" id="KW-1185">Reference proteome</keyword>
<dbReference type="Proteomes" id="UP001152622">
    <property type="component" value="Chromosome 1"/>
</dbReference>